<protein>
    <recommendedName>
        <fullName evidence="3">DUF3575 domain-containing protein</fullName>
    </recommendedName>
</protein>
<evidence type="ECO:0000313" key="2">
    <source>
        <dbReference type="Proteomes" id="UP000198657"/>
    </source>
</evidence>
<evidence type="ECO:0008006" key="3">
    <source>
        <dbReference type="Google" id="ProtNLM"/>
    </source>
</evidence>
<name>A0A1H8MVH2_9FLAO</name>
<proteinExistence type="predicted"/>
<accession>A0A1H8MVH2</accession>
<dbReference type="Proteomes" id="UP000198657">
    <property type="component" value="Unassembled WGS sequence"/>
</dbReference>
<reference evidence="2" key="1">
    <citation type="submission" date="2016-10" db="EMBL/GenBank/DDBJ databases">
        <authorList>
            <person name="Varghese N."/>
            <person name="Submissions S."/>
        </authorList>
    </citation>
    <scope>NUCLEOTIDE SEQUENCE [LARGE SCALE GENOMIC DNA]</scope>
    <source>
        <strain evidence="2">CGMCC 1.8704</strain>
    </source>
</reference>
<dbReference type="OrthoDB" id="1001751at2"/>
<dbReference type="InterPro" id="IPR021958">
    <property type="entry name" value="DUF3575"/>
</dbReference>
<dbReference type="Pfam" id="PF12099">
    <property type="entry name" value="DUF3575"/>
    <property type="match status" value="1"/>
</dbReference>
<dbReference type="STRING" id="604089.SAMN04487942_2056"/>
<organism evidence="1 2">
    <name type="scientific">Flavobacterium sinopsychrotolerans</name>
    <dbReference type="NCBI Taxonomy" id="604089"/>
    <lineage>
        <taxon>Bacteria</taxon>
        <taxon>Pseudomonadati</taxon>
        <taxon>Bacteroidota</taxon>
        <taxon>Flavobacteriia</taxon>
        <taxon>Flavobacteriales</taxon>
        <taxon>Flavobacteriaceae</taxon>
        <taxon>Flavobacterium</taxon>
    </lineage>
</organism>
<evidence type="ECO:0000313" key="1">
    <source>
        <dbReference type="EMBL" id="SEO21213.1"/>
    </source>
</evidence>
<gene>
    <name evidence="1" type="ORF">SAMN04487942_2056</name>
</gene>
<dbReference type="AlphaFoldDB" id="A0A1H8MVH2"/>
<keyword evidence="2" id="KW-1185">Reference proteome</keyword>
<sequence>MKKIFILTILFFSIHSQSQTYVKVNAMTTIFTIPNVGIETSIGKKSTFQFDVLASFWKSVDGKPREFYTFTPEYRYHFKEKHNGFYAGAHIGASIFNFQKWNYLNTDLYEKGFGYFIGSTIGYQVKINDKFMLDCFLGGGWHQGFYKGYDISTGERYEKVKNYNKSGEWLPYRGGVMVSYKLN</sequence>
<dbReference type="EMBL" id="FODN01000004">
    <property type="protein sequence ID" value="SEO21213.1"/>
    <property type="molecule type" value="Genomic_DNA"/>
</dbReference>
<dbReference type="RefSeq" id="WP_091170414.1">
    <property type="nucleotide sequence ID" value="NZ_CBCSFM010000002.1"/>
</dbReference>